<evidence type="ECO:0000313" key="7">
    <source>
        <dbReference type="EMBL" id="MFC7393080.1"/>
    </source>
</evidence>
<dbReference type="Pfam" id="PF03741">
    <property type="entry name" value="TerC"/>
    <property type="match status" value="1"/>
</dbReference>
<feature type="transmembrane region" description="Helical" evidence="6">
    <location>
        <begin position="196"/>
        <end position="216"/>
    </location>
</feature>
<reference evidence="8" key="1">
    <citation type="journal article" date="2019" name="Int. J. Syst. Evol. Microbiol.">
        <title>The Global Catalogue of Microorganisms (GCM) 10K type strain sequencing project: providing services to taxonomists for standard genome sequencing and annotation.</title>
        <authorList>
            <consortium name="The Broad Institute Genomics Platform"/>
            <consortium name="The Broad Institute Genome Sequencing Center for Infectious Disease"/>
            <person name="Wu L."/>
            <person name="Ma J."/>
        </authorList>
    </citation>
    <scope>NUCLEOTIDE SEQUENCE [LARGE SCALE GENOMIC DNA]</scope>
    <source>
        <strain evidence="8">CGMCC 1.16305</strain>
    </source>
</reference>
<keyword evidence="8" id="KW-1185">Reference proteome</keyword>
<accession>A0ABW2PXS1</accession>
<dbReference type="PANTHER" id="PTHR30238">
    <property type="entry name" value="MEMBRANE BOUND PREDICTED REDOX MODULATOR"/>
    <property type="match status" value="1"/>
</dbReference>
<dbReference type="PANTHER" id="PTHR30238:SF4">
    <property type="entry name" value="SLL1022 PROTEIN"/>
    <property type="match status" value="1"/>
</dbReference>
<feature type="transmembrane region" description="Helical" evidence="6">
    <location>
        <begin position="163"/>
        <end position="181"/>
    </location>
</feature>
<evidence type="ECO:0000256" key="4">
    <source>
        <dbReference type="ARBA" id="ARBA00022989"/>
    </source>
</evidence>
<feature type="transmembrane region" description="Helical" evidence="6">
    <location>
        <begin position="101"/>
        <end position="119"/>
    </location>
</feature>
<comment type="caution">
    <text evidence="7">The sequence shown here is derived from an EMBL/GenBank/DDBJ whole genome shotgun (WGS) entry which is preliminary data.</text>
</comment>
<protein>
    <submittedName>
        <fullName evidence="7">TerC family protein</fullName>
    </submittedName>
</protein>
<feature type="transmembrane region" description="Helical" evidence="6">
    <location>
        <begin position="131"/>
        <end position="151"/>
    </location>
</feature>
<dbReference type="NCBIfam" id="TIGR03717">
    <property type="entry name" value="R_switched_YjbE"/>
    <property type="match status" value="1"/>
</dbReference>
<evidence type="ECO:0000256" key="5">
    <source>
        <dbReference type="ARBA" id="ARBA00023136"/>
    </source>
</evidence>
<organism evidence="7 8">
    <name type="scientific">Scopulibacillus cellulosilyticus</name>
    <dbReference type="NCBI Taxonomy" id="2665665"/>
    <lineage>
        <taxon>Bacteria</taxon>
        <taxon>Bacillati</taxon>
        <taxon>Bacillota</taxon>
        <taxon>Bacilli</taxon>
        <taxon>Bacillales</taxon>
        <taxon>Sporolactobacillaceae</taxon>
        <taxon>Scopulibacillus</taxon>
    </lineage>
</organism>
<sequence length="227" mass="24345">MESEQQLLFAILNIILIDIILGGDNAVVIALACRRLPEKQRNRAIILGTGLAVVVRITLTAIMVSLLKIPYLLFIGGIFLVYIALKLVIDKDDGMNIKAGTSLFSAVRTIVLADIVMGLDNVLGIAGASHGHLSLVLIGLLISVPIIIWGSKIILTAIEHIPGLIYIGGAVLAYTASSMIIGEPKLNEFFADYPQIKTPLTAALIVGVLIVGWIVNHSNSKDVNHRI</sequence>
<name>A0ABW2PXS1_9BACL</name>
<keyword evidence="3 6" id="KW-0812">Transmembrane</keyword>
<evidence type="ECO:0000313" key="8">
    <source>
        <dbReference type="Proteomes" id="UP001596505"/>
    </source>
</evidence>
<keyword evidence="4 6" id="KW-1133">Transmembrane helix</keyword>
<dbReference type="RefSeq" id="WP_380965530.1">
    <property type="nucleotide sequence ID" value="NZ_JBHTCO010000010.1"/>
</dbReference>
<feature type="transmembrane region" description="Helical" evidence="6">
    <location>
        <begin position="44"/>
        <end position="63"/>
    </location>
</feature>
<gene>
    <name evidence="7" type="ORF">ACFQRG_08900</name>
</gene>
<evidence type="ECO:0000256" key="2">
    <source>
        <dbReference type="ARBA" id="ARBA00007511"/>
    </source>
</evidence>
<feature type="transmembrane region" description="Helical" evidence="6">
    <location>
        <begin position="69"/>
        <end position="89"/>
    </location>
</feature>
<dbReference type="EMBL" id="JBHTCO010000010">
    <property type="protein sequence ID" value="MFC7393080.1"/>
    <property type="molecule type" value="Genomic_DNA"/>
</dbReference>
<comment type="subcellular location">
    <subcellularLocation>
        <location evidence="1">Membrane</location>
        <topology evidence="1">Multi-pass membrane protein</topology>
    </subcellularLocation>
</comment>
<dbReference type="InterPro" id="IPR005496">
    <property type="entry name" value="Integral_membrane_TerC"/>
</dbReference>
<evidence type="ECO:0000256" key="3">
    <source>
        <dbReference type="ARBA" id="ARBA00022692"/>
    </source>
</evidence>
<evidence type="ECO:0000256" key="6">
    <source>
        <dbReference type="SAM" id="Phobius"/>
    </source>
</evidence>
<keyword evidence="5 6" id="KW-0472">Membrane</keyword>
<feature type="transmembrane region" description="Helical" evidence="6">
    <location>
        <begin position="6"/>
        <end position="32"/>
    </location>
</feature>
<comment type="similarity">
    <text evidence="2">Belongs to the TerC family.</text>
</comment>
<dbReference type="Proteomes" id="UP001596505">
    <property type="component" value="Unassembled WGS sequence"/>
</dbReference>
<dbReference type="InterPro" id="IPR022301">
    <property type="entry name" value="Integral_membrane_YjbE"/>
</dbReference>
<proteinExistence type="inferred from homology"/>
<evidence type="ECO:0000256" key="1">
    <source>
        <dbReference type="ARBA" id="ARBA00004141"/>
    </source>
</evidence>